<dbReference type="GO" id="GO:0005737">
    <property type="term" value="C:cytoplasm"/>
    <property type="evidence" value="ECO:0007669"/>
    <property type="project" value="TreeGrafter"/>
</dbReference>
<proteinExistence type="predicted"/>
<dbReference type="RefSeq" id="WP_096196173.1">
    <property type="nucleotide sequence ID" value="NZ_JBQQKT010000019.1"/>
</dbReference>
<protein>
    <submittedName>
        <fullName evidence="1">Ornithine cyclodeaminase</fullName>
    </submittedName>
</protein>
<dbReference type="Gene3D" id="3.40.50.720">
    <property type="entry name" value="NAD(P)-binding Rossmann-like Domain"/>
    <property type="match status" value="1"/>
</dbReference>
<reference evidence="1 2" key="1">
    <citation type="journal article" date="2017" name="Elife">
        <title>Extensive horizontal gene transfer in cheese-associated bacteria.</title>
        <authorList>
            <person name="Bonham K.S."/>
            <person name="Wolfe B.E."/>
            <person name="Dutton R.J."/>
        </authorList>
    </citation>
    <scope>NUCLEOTIDE SEQUENCE [LARGE SCALE GENOMIC DNA]</scope>
    <source>
        <strain evidence="1 2">341_9</strain>
    </source>
</reference>
<gene>
    <name evidence="1" type="ORF">CIK66_00135</name>
</gene>
<evidence type="ECO:0000313" key="1">
    <source>
        <dbReference type="EMBL" id="PCC41020.1"/>
    </source>
</evidence>
<dbReference type="PANTHER" id="PTHR13812">
    <property type="entry name" value="KETIMINE REDUCTASE MU-CRYSTALLIN"/>
    <property type="match status" value="1"/>
</dbReference>
<dbReference type="PANTHER" id="PTHR13812:SF19">
    <property type="entry name" value="KETIMINE REDUCTASE MU-CRYSTALLIN"/>
    <property type="match status" value="1"/>
</dbReference>
<dbReference type="Pfam" id="PF02423">
    <property type="entry name" value="OCD_Mu_crystall"/>
    <property type="match status" value="1"/>
</dbReference>
<dbReference type="InterPro" id="IPR036291">
    <property type="entry name" value="NAD(P)-bd_dom_sf"/>
</dbReference>
<keyword evidence="2" id="KW-1185">Reference proteome</keyword>
<evidence type="ECO:0000313" key="2">
    <source>
        <dbReference type="Proteomes" id="UP000218598"/>
    </source>
</evidence>
<name>A0A2A3YNY4_9MICO</name>
<dbReference type="SUPFAM" id="SSF51735">
    <property type="entry name" value="NAD(P)-binding Rossmann-fold domains"/>
    <property type="match status" value="1"/>
</dbReference>
<dbReference type="InterPro" id="IPR003462">
    <property type="entry name" value="ODC_Mu_crystall"/>
</dbReference>
<dbReference type="OrthoDB" id="3396397at2"/>
<organism evidence="1 2">
    <name type="scientific">Brachybacterium alimentarium</name>
    <dbReference type="NCBI Taxonomy" id="47845"/>
    <lineage>
        <taxon>Bacteria</taxon>
        <taxon>Bacillati</taxon>
        <taxon>Actinomycetota</taxon>
        <taxon>Actinomycetes</taxon>
        <taxon>Micrococcales</taxon>
        <taxon>Dermabacteraceae</taxon>
        <taxon>Brachybacterium</taxon>
    </lineage>
</organism>
<comment type="caution">
    <text evidence="1">The sequence shown here is derived from an EMBL/GenBank/DDBJ whole genome shotgun (WGS) entry which is preliminary data.</text>
</comment>
<dbReference type="AlphaFoldDB" id="A0A2A3YNY4"/>
<dbReference type="Gene3D" id="3.30.1780.10">
    <property type="entry name" value="ornithine cyclodeaminase, domain 1"/>
    <property type="match status" value="1"/>
</dbReference>
<accession>A0A2A3YNY4</accession>
<sequence length="305" mass="31536">MLHLSDAQVRTLLPGPVLAVELMRETLLALADGIASVTPKSQVVHEPGGFANAMPAAWPERGLLGMKWVTVTPSNRERGTEMIDGLMVLSAPDGSTRATMDAAELTALRTAAVTGASLALDDHPVTFMGTGVQARSHARVIEALGRGPLTVWGRRREALEELTAWCAVHTPALELRVTTDRAGALADAGVVISALPIGLSGSQLSTTEICTDATLLPVDYASVAGAEVARTGTLVADDPIQFEALRPVKLGKDYPQATGATGDLLRTGRPQGLVVAQNLGSGLGDVVLADAVVRAASSPGAHALP</sequence>
<dbReference type="EMBL" id="NRGR01000001">
    <property type="protein sequence ID" value="PCC41020.1"/>
    <property type="molecule type" value="Genomic_DNA"/>
</dbReference>
<dbReference type="InterPro" id="IPR023401">
    <property type="entry name" value="ODC_N"/>
</dbReference>
<dbReference type="Proteomes" id="UP000218598">
    <property type="component" value="Unassembled WGS sequence"/>
</dbReference>